<sequence>MKLWKRSTEVVIFENQNLVYFRTHNSNDPVVRNYPHIDVLKQNPSTSYKWSISHFDGLLQQIKSLRSTNKHFLDYFIKPKVLVLFPEDIFESERMFFSTLFAEIASEIFLMETFHACQLSVFSFDHLMGKKILSIGERLNQSFTHVEDSKYMNSKIILNLNEELQNTNFDLVICHQSENHTKLNSEVFLQGDELRKHLIVGAKMYIDFLKI</sequence>
<evidence type="ECO:0000313" key="1">
    <source>
        <dbReference type="EMBL" id="TGL55539.1"/>
    </source>
</evidence>
<gene>
    <name evidence="1" type="ORF">EHQ59_03775</name>
</gene>
<dbReference type="RefSeq" id="WP_135617813.1">
    <property type="nucleotide sequence ID" value="NZ_RQGG01000010.1"/>
</dbReference>
<evidence type="ECO:0000313" key="2">
    <source>
        <dbReference type="Proteomes" id="UP000297609"/>
    </source>
</evidence>
<name>A0A4R9JUI8_9LEPT</name>
<comment type="caution">
    <text evidence="1">The sequence shown here is derived from an EMBL/GenBank/DDBJ whole genome shotgun (WGS) entry which is preliminary data.</text>
</comment>
<accession>A0A4R9JUI8</accession>
<dbReference type="Proteomes" id="UP000297609">
    <property type="component" value="Unassembled WGS sequence"/>
</dbReference>
<dbReference type="OrthoDB" id="9911766at2"/>
<keyword evidence="2" id="KW-1185">Reference proteome</keyword>
<dbReference type="AlphaFoldDB" id="A0A4R9JUI8"/>
<dbReference type="EMBL" id="RQGG01000010">
    <property type="protein sequence ID" value="TGL55539.1"/>
    <property type="molecule type" value="Genomic_DNA"/>
</dbReference>
<protein>
    <submittedName>
        <fullName evidence="1">Uncharacterized protein</fullName>
    </submittedName>
</protein>
<reference evidence="1" key="1">
    <citation type="journal article" date="2019" name="PLoS Negl. Trop. Dis.">
        <title>Revisiting the worldwide diversity of Leptospira species in the environment.</title>
        <authorList>
            <person name="Vincent A.T."/>
            <person name="Schiettekatte O."/>
            <person name="Bourhy P."/>
            <person name="Veyrier F.J."/>
            <person name="Picardeau M."/>
        </authorList>
    </citation>
    <scope>NUCLEOTIDE SEQUENCE [LARGE SCALE GENOMIC DNA]</scope>
    <source>
        <strain evidence="1">201702454</strain>
    </source>
</reference>
<organism evidence="1 2">
    <name type="scientific">Leptospira kemamanensis</name>
    <dbReference type="NCBI Taxonomy" id="2484942"/>
    <lineage>
        <taxon>Bacteria</taxon>
        <taxon>Pseudomonadati</taxon>
        <taxon>Spirochaetota</taxon>
        <taxon>Spirochaetia</taxon>
        <taxon>Leptospirales</taxon>
        <taxon>Leptospiraceae</taxon>
        <taxon>Leptospira</taxon>
    </lineage>
</organism>
<proteinExistence type="predicted"/>